<proteinExistence type="predicted"/>
<sequence length="135" mass="15568">MFLLPFFSFLWPARRIQCAAASQYVIGVSTESSRHSMQLRGDFDLRHTDTMDVRTLGMQALARETMIYLAPNLSCGVMKVGPVGRDTACYYDLRVKNSSVDRIIDAKCWRHFYTVARQETHVYTPACQRDVRPRK</sequence>
<protein>
    <submittedName>
        <fullName evidence="2">Lipocalin</fullName>
    </submittedName>
</protein>
<keyword evidence="1" id="KW-0732">Signal</keyword>
<evidence type="ECO:0000313" key="2">
    <source>
        <dbReference type="EMBL" id="JAP80478.1"/>
    </source>
</evidence>
<feature type="signal peptide" evidence="1">
    <location>
        <begin position="1"/>
        <end position="21"/>
    </location>
</feature>
<feature type="chain" id="PRO_5007285721" evidence="1">
    <location>
        <begin position="22"/>
        <end position="135"/>
    </location>
</feature>
<organism evidence="2">
    <name type="scientific">Rhipicephalus appendiculatus</name>
    <name type="common">Brown ear tick</name>
    <dbReference type="NCBI Taxonomy" id="34631"/>
    <lineage>
        <taxon>Eukaryota</taxon>
        <taxon>Metazoa</taxon>
        <taxon>Ecdysozoa</taxon>
        <taxon>Arthropoda</taxon>
        <taxon>Chelicerata</taxon>
        <taxon>Arachnida</taxon>
        <taxon>Acari</taxon>
        <taxon>Parasitiformes</taxon>
        <taxon>Ixodida</taxon>
        <taxon>Ixodoidea</taxon>
        <taxon>Ixodidae</taxon>
        <taxon>Rhipicephalinae</taxon>
        <taxon>Rhipicephalus</taxon>
        <taxon>Rhipicephalus</taxon>
    </lineage>
</organism>
<name>A0A131YPI2_RHIAP</name>
<dbReference type="AlphaFoldDB" id="A0A131YPI2"/>
<accession>A0A131YPI2</accession>
<dbReference type="EMBL" id="GEDV01008079">
    <property type="protein sequence ID" value="JAP80478.1"/>
    <property type="molecule type" value="Transcribed_RNA"/>
</dbReference>
<evidence type="ECO:0000256" key="1">
    <source>
        <dbReference type="SAM" id="SignalP"/>
    </source>
</evidence>
<reference evidence="2" key="1">
    <citation type="journal article" date="2016" name="Ticks Tick Borne Dis.">
        <title>De novo assembly and annotation of the salivary gland transcriptome of Rhipicephalus appendiculatus male and female ticks during blood feeding.</title>
        <authorList>
            <person name="de Castro M.H."/>
            <person name="de Klerk D."/>
            <person name="Pienaar R."/>
            <person name="Latif A.A."/>
            <person name="Rees D.J."/>
            <person name="Mans B.J."/>
        </authorList>
    </citation>
    <scope>NUCLEOTIDE SEQUENCE</scope>
    <source>
        <tissue evidence="2">Salivary glands</tissue>
    </source>
</reference>